<evidence type="ECO:0000256" key="1">
    <source>
        <dbReference type="SAM" id="Phobius"/>
    </source>
</evidence>
<sequence length="75" mass="8408">MVVSQDLVQVFFHHEAVFPAGIYGQLFNLAVLAYLGMSTYFDAMFSAHRLGKMSSMSTESLNNNPGTLQVILRFF</sequence>
<dbReference type="AlphaFoldDB" id="A0A9P5SA83"/>
<evidence type="ECO:0000313" key="2">
    <source>
        <dbReference type="EMBL" id="KAF9322824.1"/>
    </source>
</evidence>
<keyword evidence="1" id="KW-0812">Transmembrane</keyword>
<keyword evidence="1" id="KW-1133">Transmembrane helix</keyword>
<evidence type="ECO:0000313" key="3">
    <source>
        <dbReference type="Proteomes" id="UP000696485"/>
    </source>
</evidence>
<accession>A0A9P5SA83</accession>
<feature type="non-terminal residue" evidence="2">
    <location>
        <position position="75"/>
    </location>
</feature>
<keyword evidence="3" id="KW-1185">Reference proteome</keyword>
<protein>
    <submittedName>
        <fullName evidence="2">Uncharacterized protein</fullName>
    </submittedName>
</protein>
<reference evidence="2" key="1">
    <citation type="journal article" date="2020" name="Fungal Divers.">
        <title>Resolving the Mortierellaceae phylogeny through synthesis of multi-gene phylogenetics and phylogenomics.</title>
        <authorList>
            <person name="Vandepol N."/>
            <person name="Liber J."/>
            <person name="Desiro A."/>
            <person name="Na H."/>
            <person name="Kennedy M."/>
            <person name="Barry K."/>
            <person name="Grigoriev I.V."/>
            <person name="Miller A.N."/>
            <person name="O'Donnell K."/>
            <person name="Stajich J.E."/>
            <person name="Bonito G."/>
        </authorList>
    </citation>
    <scope>NUCLEOTIDE SEQUENCE</scope>
    <source>
        <strain evidence="2">NVP1</strain>
    </source>
</reference>
<feature type="transmembrane region" description="Helical" evidence="1">
    <location>
        <begin position="20"/>
        <end position="43"/>
    </location>
</feature>
<dbReference type="Proteomes" id="UP000696485">
    <property type="component" value="Unassembled WGS sequence"/>
</dbReference>
<gene>
    <name evidence="2" type="ORF">BG006_002035</name>
</gene>
<keyword evidence="1" id="KW-0472">Membrane</keyword>
<comment type="caution">
    <text evidence="2">The sequence shown here is derived from an EMBL/GenBank/DDBJ whole genome shotgun (WGS) entry which is preliminary data.</text>
</comment>
<organism evidence="2 3">
    <name type="scientific">Podila minutissima</name>
    <dbReference type="NCBI Taxonomy" id="64525"/>
    <lineage>
        <taxon>Eukaryota</taxon>
        <taxon>Fungi</taxon>
        <taxon>Fungi incertae sedis</taxon>
        <taxon>Mucoromycota</taxon>
        <taxon>Mortierellomycotina</taxon>
        <taxon>Mortierellomycetes</taxon>
        <taxon>Mortierellales</taxon>
        <taxon>Mortierellaceae</taxon>
        <taxon>Podila</taxon>
    </lineage>
</organism>
<proteinExistence type="predicted"/>
<dbReference type="EMBL" id="JAAAUY010001441">
    <property type="protein sequence ID" value="KAF9322824.1"/>
    <property type="molecule type" value="Genomic_DNA"/>
</dbReference>
<name>A0A9P5SA83_9FUNG</name>